<sequence length="104" mass="11551">MDLEDLLTEMGFEVVGPANHLRDAIELAREEQIDFAVLDINVAGAQSFPVADILRNRNIPFVFSTGYGAEGLVDGYRNEVVLRKPYGPQELRQAIAAQLRPIKP</sequence>
<dbReference type="InterPro" id="IPR001789">
    <property type="entry name" value="Sig_transdc_resp-reg_receiver"/>
</dbReference>
<keyword evidence="4" id="KW-1185">Reference proteome</keyword>
<feature type="modified residue" description="4-aspartylphosphate" evidence="1">
    <location>
        <position position="39"/>
    </location>
</feature>
<dbReference type="Proteomes" id="UP000323300">
    <property type="component" value="Unassembled WGS sequence"/>
</dbReference>
<dbReference type="AlphaFoldDB" id="A0A1I4EP64"/>
<organism evidence="3 4">
    <name type="scientific">Neomesorhizobium albiziae</name>
    <dbReference type="NCBI Taxonomy" id="335020"/>
    <lineage>
        <taxon>Bacteria</taxon>
        <taxon>Pseudomonadati</taxon>
        <taxon>Pseudomonadota</taxon>
        <taxon>Alphaproteobacteria</taxon>
        <taxon>Hyphomicrobiales</taxon>
        <taxon>Phyllobacteriaceae</taxon>
        <taxon>Neomesorhizobium</taxon>
    </lineage>
</organism>
<feature type="domain" description="Response regulatory" evidence="2">
    <location>
        <begin position="1"/>
        <end position="99"/>
    </location>
</feature>
<dbReference type="RefSeq" id="WP_244621917.1">
    <property type="nucleotide sequence ID" value="NZ_BSPE01000001.1"/>
</dbReference>
<evidence type="ECO:0000256" key="1">
    <source>
        <dbReference type="PROSITE-ProRule" id="PRU00169"/>
    </source>
</evidence>
<keyword evidence="1" id="KW-0597">Phosphoprotein</keyword>
<protein>
    <submittedName>
        <fullName evidence="3">Response regulator receiver domain-containing protein</fullName>
    </submittedName>
</protein>
<name>A0A1I4EP64_9HYPH</name>
<dbReference type="PROSITE" id="PS50110">
    <property type="entry name" value="RESPONSE_REGULATORY"/>
    <property type="match status" value="1"/>
</dbReference>
<evidence type="ECO:0000313" key="4">
    <source>
        <dbReference type="Proteomes" id="UP000323300"/>
    </source>
</evidence>
<gene>
    <name evidence="3" type="ORF">SAMN04488498_12835</name>
</gene>
<dbReference type="InterPro" id="IPR011006">
    <property type="entry name" value="CheY-like_superfamily"/>
</dbReference>
<reference evidence="3 4" key="1">
    <citation type="submission" date="2016-10" db="EMBL/GenBank/DDBJ databases">
        <authorList>
            <person name="Varghese N."/>
            <person name="Submissions S."/>
        </authorList>
    </citation>
    <scope>NUCLEOTIDE SEQUENCE [LARGE SCALE GENOMIC DNA]</scope>
    <source>
        <strain evidence="3 4">DSM 21822</strain>
    </source>
</reference>
<evidence type="ECO:0000259" key="2">
    <source>
        <dbReference type="PROSITE" id="PS50110"/>
    </source>
</evidence>
<dbReference type="SUPFAM" id="SSF52172">
    <property type="entry name" value="CheY-like"/>
    <property type="match status" value="1"/>
</dbReference>
<proteinExistence type="predicted"/>
<evidence type="ECO:0000313" key="3">
    <source>
        <dbReference type="EMBL" id="SFL07003.1"/>
    </source>
</evidence>
<accession>A0A1I4EP64</accession>
<dbReference type="Gene3D" id="3.40.50.2300">
    <property type="match status" value="1"/>
</dbReference>
<dbReference type="GO" id="GO:0000160">
    <property type="term" value="P:phosphorelay signal transduction system"/>
    <property type="evidence" value="ECO:0007669"/>
    <property type="project" value="InterPro"/>
</dbReference>
<dbReference type="EMBL" id="FOSL01000028">
    <property type="protein sequence ID" value="SFL07003.1"/>
    <property type="molecule type" value="Genomic_DNA"/>
</dbReference>